<reference evidence="2" key="1">
    <citation type="submission" date="2012-08" db="EMBL/GenBank/DDBJ databases">
        <title>The Genome Sequence of Wuchereria bancrofti.</title>
        <authorList>
            <person name="Nutman T.B."/>
            <person name="Fink D.L."/>
            <person name="Russ C."/>
            <person name="Young S."/>
            <person name="Zeng Q."/>
            <person name="Koehrsen M."/>
            <person name="Alvarado L."/>
            <person name="Berlin A."/>
            <person name="Chapman S.B."/>
            <person name="Chen Z."/>
            <person name="Freedman E."/>
            <person name="Gellesch M."/>
            <person name="Goldberg J."/>
            <person name="Griggs A."/>
            <person name="Gujja S."/>
            <person name="Heilman E.R."/>
            <person name="Heiman D."/>
            <person name="Hepburn T."/>
            <person name="Howarth C."/>
            <person name="Jen D."/>
            <person name="Larson L."/>
            <person name="Lewis B."/>
            <person name="Mehta T."/>
            <person name="Park D."/>
            <person name="Pearson M."/>
            <person name="Roberts A."/>
            <person name="Saif S."/>
            <person name="Shea T."/>
            <person name="Shenoy N."/>
            <person name="Sisk P."/>
            <person name="Stolte C."/>
            <person name="Sykes S."/>
            <person name="Walk T."/>
            <person name="White J."/>
            <person name="Yandava C."/>
            <person name="Haas B."/>
            <person name="Henn M.R."/>
            <person name="Nusbaum C."/>
            <person name="Birren B."/>
        </authorList>
    </citation>
    <scope>NUCLEOTIDE SEQUENCE [LARGE SCALE GENOMIC DNA]</scope>
    <source>
        <strain evidence="2">NA</strain>
    </source>
</reference>
<dbReference type="Proteomes" id="UP000004810">
    <property type="component" value="Unassembled WGS sequence"/>
</dbReference>
<organism evidence="1 2">
    <name type="scientific">Wuchereria bancrofti</name>
    <dbReference type="NCBI Taxonomy" id="6293"/>
    <lineage>
        <taxon>Eukaryota</taxon>
        <taxon>Metazoa</taxon>
        <taxon>Ecdysozoa</taxon>
        <taxon>Nematoda</taxon>
        <taxon>Chromadorea</taxon>
        <taxon>Rhabditida</taxon>
        <taxon>Spirurina</taxon>
        <taxon>Spiruromorpha</taxon>
        <taxon>Filarioidea</taxon>
        <taxon>Onchocercidae</taxon>
        <taxon>Wuchereria</taxon>
    </lineage>
</organism>
<sequence length="258" mass="28182">MFLITTAFDITNRDDKDSIEDIVLSSDEKEPSANLSLTNSISIISTSNEKNLHLIGRVDRSRSVLSSAVASPLELEKKKKDSRQIAVSKNLHEKRKIIWGNTGQIVNKSEITSLKSPLTDDKEPASPMQMSTAECISNMDISKRNSANNEAELLKEDKETNSCSSSDIFSTSDDSKIKGVQETLPPNVAINAQCTSSVEAEVVSDNNCSSFLVLNLFQAFFKSVKMENGISSVRPWPLLPSPPPSYPILANSAAPLFS</sequence>
<evidence type="ECO:0000313" key="2">
    <source>
        <dbReference type="Proteomes" id="UP000004810"/>
    </source>
</evidence>
<dbReference type="EMBL" id="ADBV01005545">
    <property type="protein sequence ID" value="EJW79378.1"/>
    <property type="molecule type" value="Genomic_DNA"/>
</dbReference>
<evidence type="ECO:0000313" key="1">
    <source>
        <dbReference type="EMBL" id="EJW79378.1"/>
    </source>
</evidence>
<gene>
    <name evidence="1" type="ORF">WUBG_09716</name>
</gene>
<proteinExistence type="predicted"/>
<dbReference type="AlphaFoldDB" id="J9EB21"/>
<comment type="caution">
    <text evidence="1">The sequence shown here is derived from an EMBL/GenBank/DDBJ whole genome shotgun (WGS) entry which is preliminary data.</text>
</comment>
<name>J9EB21_WUCBA</name>
<protein>
    <submittedName>
        <fullName evidence="1">Uncharacterized protein</fullName>
    </submittedName>
</protein>
<accession>J9EB21</accession>